<protein>
    <recommendedName>
        <fullName evidence="3">SnoaL-like domain-containing protein</fullName>
    </recommendedName>
</protein>
<organism evidence="1 2">
    <name type="scientific">Pleurostoma richardsiae</name>
    <dbReference type="NCBI Taxonomy" id="41990"/>
    <lineage>
        <taxon>Eukaryota</taxon>
        <taxon>Fungi</taxon>
        <taxon>Dikarya</taxon>
        <taxon>Ascomycota</taxon>
        <taxon>Pezizomycotina</taxon>
        <taxon>Sordariomycetes</taxon>
        <taxon>Sordariomycetidae</taxon>
        <taxon>Calosphaeriales</taxon>
        <taxon>Pleurostomataceae</taxon>
        <taxon>Pleurostoma</taxon>
    </lineage>
</organism>
<dbReference type="Proteomes" id="UP001174694">
    <property type="component" value="Unassembled WGS sequence"/>
</dbReference>
<dbReference type="EMBL" id="JANBVO010000004">
    <property type="protein sequence ID" value="KAJ9155109.1"/>
    <property type="molecule type" value="Genomic_DNA"/>
</dbReference>
<dbReference type="PANTHER" id="PTHR39401:SF1">
    <property type="entry name" value="SNOAL-LIKE DOMAIN-CONTAINING PROTEIN"/>
    <property type="match status" value="1"/>
</dbReference>
<gene>
    <name evidence="1" type="ORF">NKR23_g2368</name>
</gene>
<comment type="caution">
    <text evidence="1">The sequence shown here is derived from an EMBL/GenBank/DDBJ whole genome shotgun (WGS) entry which is preliminary data.</text>
</comment>
<proteinExistence type="predicted"/>
<dbReference type="Gene3D" id="3.10.450.50">
    <property type="match status" value="1"/>
</dbReference>
<name>A0AA38VVA6_9PEZI</name>
<dbReference type="AlphaFoldDB" id="A0AA38VVA6"/>
<accession>A0AA38VVA6</accession>
<dbReference type="SUPFAM" id="SSF54427">
    <property type="entry name" value="NTF2-like"/>
    <property type="match status" value="1"/>
</dbReference>
<sequence length="149" mass="17053">MDYTPAYPSDVEVASSVKEFISSFYSVSDTPGKDEEWLSYYVDDAIVVMGKDTATGRDELLQLRRRMWEKVQSRRHTVYKVLRGSFPAAGGAETPTTELALFGTVEYRLRENGGREKSTVDWAGHARLRSDEAAGGAWRFEYYRVYMQR</sequence>
<keyword evidence="2" id="KW-1185">Reference proteome</keyword>
<evidence type="ECO:0008006" key="3">
    <source>
        <dbReference type="Google" id="ProtNLM"/>
    </source>
</evidence>
<evidence type="ECO:0000313" key="2">
    <source>
        <dbReference type="Proteomes" id="UP001174694"/>
    </source>
</evidence>
<evidence type="ECO:0000313" key="1">
    <source>
        <dbReference type="EMBL" id="KAJ9155109.1"/>
    </source>
</evidence>
<reference evidence="1" key="1">
    <citation type="submission" date="2022-07" db="EMBL/GenBank/DDBJ databases">
        <title>Fungi with potential for degradation of polypropylene.</title>
        <authorList>
            <person name="Gostincar C."/>
        </authorList>
    </citation>
    <scope>NUCLEOTIDE SEQUENCE</scope>
    <source>
        <strain evidence="1">EXF-13308</strain>
    </source>
</reference>
<dbReference type="PANTHER" id="PTHR39401">
    <property type="entry name" value="SNOAL-LIKE DOMAIN-CONTAINING PROTEIN"/>
    <property type="match status" value="1"/>
</dbReference>
<dbReference type="InterPro" id="IPR032710">
    <property type="entry name" value="NTF2-like_dom_sf"/>
</dbReference>